<evidence type="ECO:0000313" key="7">
    <source>
        <dbReference type="Proteomes" id="UP000272025"/>
    </source>
</evidence>
<dbReference type="OrthoDB" id="1696305at2759"/>
<evidence type="ECO:0000256" key="4">
    <source>
        <dbReference type="ARBA" id="ARBA00023274"/>
    </source>
</evidence>
<dbReference type="SUPFAM" id="SSF52833">
    <property type="entry name" value="Thioredoxin-like"/>
    <property type="match status" value="1"/>
</dbReference>
<dbReference type="InterPro" id="IPR040049">
    <property type="entry name" value="Ribosomal_mS25/mL61"/>
</dbReference>
<dbReference type="Proteomes" id="UP000272025">
    <property type="component" value="Unassembled WGS sequence"/>
</dbReference>
<proteinExistence type="predicted"/>
<name>A0A3N2Q9S6_SODAK</name>
<dbReference type="EMBL" id="ML119051">
    <property type="protein sequence ID" value="ROT43395.1"/>
    <property type="molecule type" value="Genomic_DNA"/>
</dbReference>
<evidence type="ECO:0000313" key="6">
    <source>
        <dbReference type="EMBL" id="ROT43395.1"/>
    </source>
</evidence>
<gene>
    <name evidence="6" type="ORF">SODALDRAFT_327595</name>
</gene>
<keyword evidence="2" id="KW-0689">Ribosomal protein</keyword>
<evidence type="ECO:0000256" key="2">
    <source>
        <dbReference type="ARBA" id="ARBA00022980"/>
    </source>
</evidence>
<organism evidence="6 7">
    <name type="scientific">Sodiomyces alkalinus (strain CBS 110278 / VKM F-3762 / F11)</name>
    <name type="common">Alkaliphilic filamentous fungus</name>
    <dbReference type="NCBI Taxonomy" id="1314773"/>
    <lineage>
        <taxon>Eukaryota</taxon>
        <taxon>Fungi</taxon>
        <taxon>Dikarya</taxon>
        <taxon>Ascomycota</taxon>
        <taxon>Pezizomycotina</taxon>
        <taxon>Sordariomycetes</taxon>
        <taxon>Hypocreomycetidae</taxon>
        <taxon>Glomerellales</taxon>
        <taxon>Plectosphaerellaceae</taxon>
        <taxon>Sodiomyces</taxon>
    </lineage>
</organism>
<dbReference type="GO" id="GO:0005739">
    <property type="term" value="C:mitochondrion"/>
    <property type="evidence" value="ECO:0007669"/>
    <property type="project" value="UniProtKB-SubCell"/>
</dbReference>
<dbReference type="Pfam" id="PF05047">
    <property type="entry name" value="L51_S25_CI-B8"/>
    <property type="match status" value="1"/>
</dbReference>
<keyword evidence="4" id="KW-0687">Ribonucleoprotein</keyword>
<dbReference type="PANTHER" id="PTHR13274">
    <property type="entry name" value="MITOCHONDRIAL RIBOSOMAL PROTEIN S25"/>
    <property type="match status" value="1"/>
</dbReference>
<dbReference type="InterPro" id="IPR036249">
    <property type="entry name" value="Thioredoxin-like_sf"/>
</dbReference>
<evidence type="ECO:0000259" key="5">
    <source>
        <dbReference type="SMART" id="SM00916"/>
    </source>
</evidence>
<keyword evidence="7" id="KW-1185">Reference proteome</keyword>
<dbReference type="STRING" id="1314773.A0A3N2Q9S6"/>
<accession>A0A3N2Q9S6</accession>
<dbReference type="PANTHER" id="PTHR13274:SF2">
    <property type="entry name" value="SMALL RIBOSOMAL SUBUNIT PROTEIN MS25"/>
    <property type="match status" value="1"/>
</dbReference>
<reference evidence="6 7" key="1">
    <citation type="journal article" date="2018" name="Mol. Ecol.">
        <title>The obligate alkalophilic soda-lake fungus Sodiomyces alkalinus has shifted to a protein diet.</title>
        <authorList>
            <person name="Grum-Grzhimaylo A.A."/>
            <person name="Falkoski D.L."/>
            <person name="van den Heuvel J."/>
            <person name="Valero-Jimenez C.A."/>
            <person name="Min B."/>
            <person name="Choi I.G."/>
            <person name="Lipzen A."/>
            <person name="Daum C.G."/>
            <person name="Aanen D.K."/>
            <person name="Tsang A."/>
            <person name="Henrissat B."/>
            <person name="Bilanenko E.N."/>
            <person name="de Vries R.P."/>
            <person name="van Kan J.A.L."/>
            <person name="Grigoriev I.V."/>
            <person name="Debets A.J.M."/>
        </authorList>
    </citation>
    <scope>NUCLEOTIDE SEQUENCE [LARGE SCALE GENOMIC DNA]</scope>
    <source>
        <strain evidence="6 7">F11</strain>
    </source>
</reference>
<dbReference type="AlphaFoldDB" id="A0A3N2Q9S6"/>
<sequence length="166" mass="19001">MEFAKTYNDGHMGPRRFWRDMLPRLKYYNPAIPMIVNRKETNEGTAVMSVYFRKDDAPVAAGQEPVVRVQPPSSAIDASKAVDPAADERVVKIDMKGKPSDEIFNHFLAETRAQPVQTTPEEEAEMREVVEMQRQGAIDREIQRVRVEERRRERAMLERARTAGAA</sequence>
<dbReference type="GeneID" id="39578955"/>
<dbReference type="GO" id="GO:0003735">
    <property type="term" value="F:structural constituent of ribosome"/>
    <property type="evidence" value="ECO:0007669"/>
    <property type="project" value="InterPro"/>
</dbReference>
<protein>
    <recommendedName>
        <fullName evidence="5">Ribosomal protein/NADH dehydrogenase domain-containing protein</fullName>
    </recommendedName>
</protein>
<dbReference type="GO" id="GO:1990904">
    <property type="term" value="C:ribonucleoprotein complex"/>
    <property type="evidence" value="ECO:0007669"/>
    <property type="project" value="UniProtKB-KW"/>
</dbReference>
<keyword evidence="3" id="KW-0496">Mitochondrion</keyword>
<dbReference type="RefSeq" id="XP_028471201.1">
    <property type="nucleotide sequence ID" value="XM_028610477.1"/>
</dbReference>
<evidence type="ECO:0000256" key="3">
    <source>
        <dbReference type="ARBA" id="ARBA00023128"/>
    </source>
</evidence>
<dbReference type="SMART" id="SM00916">
    <property type="entry name" value="L51_S25_CI-B8"/>
    <property type="match status" value="1"/>
</dbReference>
<dbReference type="GO" id="GO:0005840">
    <property type="term" value="C:ribosome"/>
    <property type="evidence" value="ECO:0007669"/>
    <property type="project" value="UniProtKB-KW"/>
</dbReference>
<dbReference type="InterPro" id="IPR007741">
    <property type="entry name" value="Ribosomal_mL43/mS25/NADH_DH"/>
</dbReference>
<feature type="domain" description="Ribosomal protein/NADH dehydrogenase" evidence="5">
    <location>
        <begin position="6"/>
        <end position="114"/>
    </location>
</feature>
<comment type="subcellular location">
    <subcellularLocation>
        <location evidence="1">Mitochondrion</location>
    </subcellularLocation>
</comment>
<evidence type="ECO:0000256" key="1">
    <source>
        <dbReference type="ARBA" id="ARBA00004173"/>
    </source>
</evidence>